<keyword evidence="1" id="KW-0812">Transmembrane</keyword>
<evidence type="ECO:0000256" key="1">
    <source>
        <dbReference type="SAM" id="Phobius"/>
    </source>
</evidence>
<name>A0ABU5C7C2_9BACI</name>
<dbReference type="EMBL" id="JAWDIP010000003">
    <property type="protein sequence ID" value="MDY0394479.1"/>
    <property type="molecule type" value="Genomic_DNA"/>
</dbReference>
<proteinExistence type="predicted"/>
<dbReference type="Proteomes" id="UP001281447">
    <property type="component" value="Unassembled WGS sequence"/>
</dbReference>
<keyword evidence="1" id="KW-0472">Membrane</keyword>
<protein>
    <recommendedName>
        <fullName evidence="4">DUF1269 domain-containing protein</fullName>
    </recommendedName>
</protein>
<evidence type="ECO:0008006" key="4">
    <source>
        <dbReference type="Google" id="ProtNLM"/>
    </source>
</evidence>
<keyword evidence="1" id="KW-1133">Transmembrane helix</keyword>
<gene>
    <name evidence="2" type="ORF">RWE15_08500</name>
</gene>
<evidence type="ECO:0000313" key="2">
    <source>
        <dbReference type="EMBL" id="MDY0394479.1"/>
    </source>
</evidence>
<evidence type="ECO:0000313" key="3">
    <source>
        <dbReference type="Proteomes" id="UP001281447"/>
    </source>
</evidence>
<sequence length="155" mass="17279">MYVLATFDHSIYVELALSALEKRNIPKENILAVPLDNASTSKKLFDTIHRSDGASLFDIAAALATAFSVIGASVGFRLAWGPIIWGIIGAVAGFIIGFTIDLLKTKRKQRRQRKTKGKITELIVIIYCEHEQTEMVERICWDNLAFGVAKLDREL</sequence>
<comment type="caution">
    <text evidence="2">The sequence shown here is derived from an EMBL/GenBank/DDBJ whole genome shotgun (WGS) entry which is preliminary data.</text>
</comment>
<reference evidence="2 3" key="1">
    <citation type="submission" date="2023-10" db="EMBL/GenBank/DDBJ databases">
        <title>Virgibacillus halophilus 5B73C genome.</title>
        <authorList>
            <person name="Miliotis G."/>
            <person name="Sengupta P."/>
            <person name="Hameed A."/>
            <person name="Chuvochina M."/>
            <person name="Mcdonagh F."/>
            <person name="Simpson A.C."/>
            <person name="Singh N.K."/>
            <person name="Rekha P.D."/>
            <person name="Raman K."/>
            <person name="Hugenholtz P."/>
            <person name="Venkateswaran K."/>
        </authorList>
    </citation>
    <scope>NUCLEOTIDE SEQUENCE [LARGE SCALE GENOMIC DNA]</scope>
    <source>
        <strain evidence="2 3">5B73C</strain>
    </source>
</reference>
<dbReference type="RefSeq" id="WP_390354630.1">
    <property type="nucleotide sequence ID" value="NZ_JBHUIZ010000005.1"/>
</dbReference>
<feature type="transmembrane region" description="Helical" evidence="1">
    <location>
        <begin position="56"/>
        <end position="76"/>
    </location>
</feature>
<feature type="transmembrane region" description="Helical" evidence="1">
    <location>
        <begin position="82"/>
        <end position="103"/>
    </location>
</feature>
<keyword evidence="3" id="KW-1185">Reference proteome</keyword>
<organism evidence="2 3">
    <name type="scientific">Tigheibacillus halophilus</name>
    <dbReference type="NCBI Taxonomy" id="361280"/>
    <lineage>
        <taxon>Bacteria</taxon>
        <taxon>Bacillati</taxon>
        <taxon>Bacillota</taxon>
        <taxon>Bacilli</taxon>
        <taxon>Bacillales</taxon>
        <taxon>Bacillaceae</taxon>
        <taxon>Tigheibacillus</taxon>
    </lineage>
</organism>
<accession>A0ABU5C7C2</accession>